<dbReference type="SUPFAM" id="SSF53098">
    <property type="entry name" value="Ribonuclease H-like"/>
    <property type="match status" value="1"/>
</dbReference>
<dbReference type="InterPro" id="IPR036397">
    <property type="entry name" value="RNaseH_sf"/>
</dbReference>
<dbReference type="InterPro" id="IPR047021">
    <property type="entry name" value="REXO1/3/4-like"/>
</dbReference>
<dbReference type="Proteomes" id="UP001338125">
    <property type="component" value="Unassembled WGS sequence"/>
</dbReference>
<proteinExistence type="predicted"/>
<dbReference type="SMART" id="SM00479">
    <property type="entry name" value="EXOIII"/>
    <property type="match status" value="1"/>
</dbReference>
<dbReference type="CDD" id="cd06137">
    <property type="entry name" value="DEDDh_RNase"/>
    <property type="match status" value="1"/>
</dbReference>
<evidence type="ECO:0000313" key="7">
    <source>
        <dbReference type="Proteomes" id="UP001338125"/>
    </source>
</evidence>
<feature type="domain" description="C2H2-type" evidence="5">
    <location>
        <begin position="19"/>
        <end position="41"/>
    </location>
</feature>
<evidence type="ECO:0000256" key="1">
    <source>
        <dbReference type="ARBA" id="ARBA00022722"/>
    </source>
</evidence>
<organism evidence="6 7">
    <name type="scientific">Cladobotryum mycophilum</name>
    <dbReference type="NCBI Taxonomy" id="491253"/>
    <lineage>
        <taxon>Eukaryota</taxon>
        <taxon>Fungi</taxon>
        <taxon>Dikarya</taxon>
        <taxon>Ascomycota</taxon>
        <taxon>Pezizomycotina</taxon>
        <taxon>Sordariomycetes</taxon>
        <taxon>Hypocreomycetidae</taxon>
        <taxon>Hypocreales</taxon>
        <taxon>Hypocreaceae</taxon>
        <taxon>Cladobotryum</taxon>
    </lineage>
</organism>
<evidence type="ECO:0000256" key="2">
    <source>
        <dbReference type="ARBA" id="ARBA00022801"/>
    </source>
</evidence>
<accession>A0ABR0SJB9</accession>
<keyword evidence="7" id="KW-1185">Reference proteome</keyword>
<evidence type="ECO:0000256" key="4">
    <source>
        <dbReference type="SAM" id="MobiDB-lite"/>
    </source>
</evidence>
<evidence type="ECO:0000259" key="5">
    <source>
        <dbReference type="PROSITE" id="PS00028"/>
    </source>
</evidence>
<protein>
    <submittedName>
        <fullName evidence="6">RNA exonuclease 3</fullName>
    </submittedName>
</protein>
<dbReference type="InterPro" id="IPR013087">
    <property type="entry name" value="Znf_C2H2_type"/>
</dbReference>
<feature type="compositionally biased region" description="Polar residues" evidence="4">
    <location>
        <begin position="75"/>
        <end position="107"/>
    </location>
</feature>
<keyword evidence="2" id="KW-0378">Hydrolase</keyword>
<reference evidence="6 7" key="1">
    <citation type="submission" date="2024-01" db="EMBL/GenBank/DDBJ databases">
        <title>Complete genome of Cladobotryum mycophilum ATHUM6906.</title>
        <authorList>
            <person name="Christinaki A.C."/>
            <person name="Myridakis A.I."/>
            <person name="Kouvelis V.N."/>
        </authorList>
    </citation>
    <scope>NUCLEOTIDE SEQUENCE [LARGE SCALE GENOMIC DNA]</scope>
    <source>
        <strain evidence="6 7">ATHUM6906</strain>
    </source>
</reference>
<keyword evidence="3 6" id="KW-0269">Exonuclease</keyword>
<dbReference type="EMBL" id="JAVFKD010000012">
    <property type="protein sequence ID" value="KAK5991865.1"/>
    <property type="molecule type" value="Genomic_DNA"/>
</dbReference>
<dbReference type="GO" id="GO:0004527">
    <property type="term" value="F:exonuclease activity"/>
    <property type="evidence" value="ECO:0007669"/>
    <property type="project" value="UniProtKB-KW"/>
</dbReference>
<keyword evidence="1" id="KW-0540">Nuclease</keyword>
<dbReference type="Pfam" id="PF00929">
    <property type="entry name" value="RNase_T"/>
    <property type="match status" value="1"/>
</dbReference>
<dbReference type="Gene3D" id="3.30.420.10">
    <property type="entry name" value="Ribonuclease H-like superfamily/Ribonuclease H"/>
    <property type="match status" value="1"/>
</dbReference>
<sequence>MAHLNTVAKPTQATTKPQCSVCQQTFNTNKSLVEHCVLLGHDAELCCQICFRKFGSRGAAAAHKSSPVHLEPEVTLQSAPSLTLQTSHDSETPSWASPQDSTSSQMQYEDDEITQSQAATNPYVPTGRARGFLSYHMVYGGNTYTLIPPFEQHVIIQKMESSCHSLTCLQKARYILDGEMGLDPENRRKPIFDITKFLPTPSKTKDGTKRQAVVLDCEMAGIQGGFGELIKLSVVDFLTGEILIDSLVEPSAPIVQWRTRIHGISAAIISAAVARNEVLKGWEAARTALWDYIDGDTILIGQSLHHDLHVLRTFHRKIVDSAIITSEAVFGEWNTTYRMWGLKNLCNGILGLKIREDGPTGKKIHDSLEDVFASRELVLQCMKDDANLKVWASKKQKEIQGKAAEEATPDRRKKGRVEKRTRKGFYIAEADIVALFDSEDDDYVGWMSGDEPLRWEDIVEFVMWPKSPPNWSD</sequence>
<gene>
    <name evidence="6" type="ORF">PT974_05251</name>
</gene>
<dbReference type="PROSITE" id="PS00028">
    <property type="entry name" value="ZINC_FINGER_C2H2_1"/>
    <property type="match status" value="2"/>
</dbReference>
<feature type="region of interest" description="Disordered" evidence="4">
    <location>
        <begin position="64"/>
        <end position="119"/>
    </location>
</feature>
<dbReference type="PANTHER" id="PTHR12801:SF114">
    <property type="entry name" value="EXONUCLEASE, PUTATIVE (AFU_ORTHOLOGUE AFUA_7G00870)-RELATED"/>
    <property type="match status" value="1"/>
</dbReference>
<evidence type="ECO:0000256" key="3">
    <source>
        <dbReference type="ARBA" id="ARBA00022839"/>
    </source>
</evidence>
<name>A0ABR0SJB9_9HYPO</name>
<evidence type="ECO:0000313" key="6">
    <source>
        <dbReference type="EMBL" id="KAK5991865.1"/>
    </source>
</evidence>
<dbReference type="SMART" id="SM00355">
    <property type="entry name" value="ZnF_C2H2"/>
    <property type="match status" value="2"/>
</dbReference>
<feature type="domain" description="C2H2-type" evidence="5">
    <location>
        <begin position="46"/>
        <end position="69"/>
    </location>
</feature>
<dbReference type="PANTHER" id="PTHR12801">
    <property type="entry name" value="RNA EXONUCLEASE REXO1 / RECO3 FAMILY MEMBER-RELATED"/>
    <property type="match status" value="1"/>
</dbReference>
<dbReference type="InterPro" id="IPR012337">
    <property type="entry name" value="RNaseH-like_sf"/>
</dbReference>
<comment type="caution">
    <text evidence="6">The sequence shown here is derived from an EMBL/GenBank/DDBJ whole genome shotgun (WGS) entry which is preliminary data.</text>
</comment>
<dbReference type="InterPro" id="IPR013520">
    <property type="entry name" value="Ribonucl_H"/>
</dbReference>